<dbReference type="GO" id="GO:0046872">
    <property type="term" value="F:metal ion binding"/>
    <property type="evidence" value="ECO:0007669"/>
    <property type="project" value="UniProtKB-KW"/>
</dbReference>
<evidence type="ECO:0000259" key="16">
    <source>
        <dbReference type="Pfam" id="PF22456"/>
    </source>
</evidence>
<dbReference type="EMBL" id="AP027272">
    <property type="protein sequence ID" value="BDX06218.1"/>
    <property type="molecule type" value="Genomic_DNA"/>
</dbReference>
<feature type="domain" description="Peptidase M16 C-terminal" evidence="14">
    <location>
        <begin position="162"/>
        <end position="324"/>
    </location>
</feature>
<feature type="domain" description="Peptidase M16 middle/third" evidence="15">
    <location>
        <begin position="347"/>
        <end position="617"/>
    </location>
</feature>
<dbReference type="Pfam" id="PF22456">
    <property type="entry name" value="PqqF-like_C_4"/>
    <property type="match status" value="1"/>
</dbReference>
<dbReference type="RefSeq" id="WP_338292247.1">
    <property type="nucleotide sequence ID" value="NZ_AP027272.1"/>
</dbReference>
<dbReference type="Proteomes" id="UP001333710">
    <property type="component" value="Chromosome"/>
</dbReference>
<evidence type="ECO:0000256" key="12">
    <source>
        <dbReference type="ARBA" id="ARBA00033450"/>
    </source>
</evidence>
<dbReference type="AlphaFoldDB" id="A0AA48HFX1"/>
<dbReference type="Gene3D" id="3.30.830.10">
    <property type="entry name" value="Metalloenzyme, LuxS/M16 peptidase-like"/>
    <property type="match status" value="4"/>
</dbReference>
<dbReference type="KEGG" id="pmaw:MACH26_17390"/>
<dbReference type="GO" id="GO:0004222">
    <property type="term" value="F:metalloendopeptidase activity"/>
    <property type="evidence" value="ECO:0007669"/>
    <property type="project" value="UniProtKB-EC"/>
</dbReference>
<dbReference type="SUPFAM" id="SSF63411">
    <property type="entry name" value="LuxS/MPP-like metallohydrolase"/>
    <property type="match status" value="4"/>
</dbReference>
<evidence type="ECO:0000256" key="8">
    <source>
        <dbReference type="ARBA" id="ARBA00022833"/>
    </source>
</evidence>
<proteinExistence type="inferred from homology"/>
<dbReference type="GO" id="GO:0006508">
    <property type="term" value="P:proteolysis"/>
    <property type="evidence" value="ECO:0007669"/>
    <property type="project" value="UniProtKB-KW"/>
</dbReference>
<feature type="domain" description="Peptidase M16 N-terminal" evidence="13">
    <location>
        <begin position="8"/>
        <end position="125"/>
    </location>
</feature>
<dbReference type="InterPro" id="IPR011765">
    <property type="entry name" value="Pept_M16_N"/>
</dbReference>
<evidence type="ECO:0000256" key="7">
    <source>
        <dbReference type="ARBA" id="ARBA00022801"/>
    </source>
</evidence>
<evidence type="ECO:0000259" key="13">
    <source>
        <dbReference type="Pfam" id="PF00675"/>
    </source>
</evidence>
<keyword evidence="6" id="KW-0479">Metal-binding</keyword>
<dbReference type="PANTHER" id="PTHR43690:SF18">
    <property type="entry name" value="INSULIN-DEGRADING ENZYME-RELATED"/>
    <property type="match status" value="1"/>
</dbReference>
<dbReference type="PANTHER" id="PTHR43690">
    <property type="entry name" value="NARDILYSIN"/>
    <property type="match status" value="1"/>
</dbReference>
<dbReference type="InterPro" id="IPR032632">
    <property type="entry name" value="Peptidase_M16_M"/>
</dbReference>
<evidence type="ECO:0000256" key="1">
    <source>
        <dbReference type="ARBA" id="ARBA00002184"/>
    </source>
</evidence>
<dbReference type="InterPro" id="IPR050626">
    <property type="entry name" value="Peptidase_M16"/>
</dbReference>
<keyword evidence="7" id="KW-0378">Hydrolase</keyword>
<accession>A0AA48HFX1</accession>
<comment type="similarity">
    <text evidence="2">Belongs to the peptidase M16 family.</text>
</comment>
<gene>
    <name evidence="17" type="primary">ptrA</name>
    <name evidence="17" type="ORF">MACH26_17390</name>
</gene>
<keyword evidence="5 17" id="KW-0645">Protease</keyword>
<dbReference type="Pfam" id="PF16187">
    <property type="entry name" value="Peptidase_M16_M"/>
    <property type="match status" value="1"/>
</dbReference>
<evidence type="ECO:0000256" key="9">
    <source>
        <dbReference type="ARBA" id="ARBA00023049"/>
    </source>
</evidence>
<comment type="function">
    <text evidence="1">Endopeptidase that degrades small peptides of less than 7 kDa, such as glucagon and insulin.</text>
</comment>
<evidence type="ECO:0000256" key="10">
    <source>
        <dbReference type="ARBA" id="ARBA00029597"/>
    </source>
</evidence>
<name>A0AA48HFX1_9ALTE</name>
<evidence type="ECO:0000256" key="11">
    <source>
        <dbReference type="ARBA" id="ARBA00031184"/>
    </source>
</evidence>
<evidence type="ECO:0000259" key="14">
    <source>
        <dbReference type="Pfam" id="PF05193"/>
    </source>
</evidence>
<dbReference type="InterPro" id="IPR054734">
    <property type="entry name" value="PqqF-like_C_4"/>
</dbReference>
<keyword evidence="18" id="KW-1185">Reference proteome</keyword>
<reference evidence="17" key="1">
    <citation type="submission" date="2023-01" db="EMBL/GenBank/DDBJ databases">
        <title>Complete genome sequence of Planctobacterium marinum strain Dej080120_11.</title>
        <authorList>
            <person name="Ueki S."/>
            <person name="Maruyama F."/>
        </authorList>
    </citation>
    <scope>NUCLEOTIDE SEQUENCE</scope>
    <source>
        <strain evidence="17">Dej080120_11</strain>
    </source>
</reference>
<dbReference type="InterPro" id="IPR011249">
    <property type="entry name" value="Metalloenz_LuxS/M16"/>
</dbReference>
<dbReference type="InterPro" id="IPR007863">
    <property type="entry name" value="Peptidase_M16_C"/>
</dbReference>
<evidence type="ECO:0000259" key="15">
    <source>
        <dbReference type="Pfam" id="PF16187"/>
    </source>
</evidence>
<evidence type="ECO:0000256" key="3">
    <source>
        <dbReference type="ARBA" id="ARBA00012449"/>
    </source>
</evidence>
<keyword evidence="9" id="KW-0482">Metalloprotease</keyword>
<dbReference type="Pfam" id="PF05193">
    <property type="entry name" value="Peptidase_M16_C"/>
    <property type="match status" value="1"/>
</dbReference>
<evidence type="ECO:0000313" key="17">
    <source>
        <dbReference type="EMBL" id="BDX06218.1"/>
    </source>
</evidence>
<sequence length="887" mass="102531">MHVLDEDGPWCALAFSVASGSFCDPDDCPGLAHLLEHVLFTGSENYPKDNYLLHFLDEHQGKINAWTSAESTTFYFKVHHKYFAKALHIFFDMLKAPLFSLDGIEKEITTIDAEFHNKINEEQRRVMEVQKETCNPDHPFHHFAVGNREIFGVFSTEEIARRLKAYWQEHFVAEQISLCVLTNSVQAEAIAHITEQLDSFPRGKQYLPAAELRHLYSEKQLNKYIRIHTERAHKRLMLIFHQTPDLANAADVETIVSHLFGYEGEGSLMRYWKAQKWASQVIAGPGLKGSGFSDFNLYIELSDHGLAHVNDIINSVFFYAQLIKESQHILRHYEEKVQLNKLAFEHKGALNPLDLVQQLVKNLNRYPSEDILTGDYLLGDFQQDKLNQFLDNLCQQRLRVISISNSHKCEHLSKWYKVPYEHENLSLQAPSPEQLKEFQSCIQLPHKNPYIPEIKASDLIYDELPQRAVTAFNNFWFGSENRESQHKGECFFSWHKTTVVNDIEQVAHRKLYASTLEANFHQNFYQAQLAGLHFHFYAHQNGIGLHTSGFADKQLALVTQLLQKVYATPQPCPDFELHKAEYLNSLHSSSQNKPLNRLFTALQAIFVPASWLPEDLATVVKGTELSDIQARHDAFFKSCYLESLIYGDWAPAELKGFVKQLDAMAQSQATRQTERQLVYLNDINERSFCFPCKHPDSALVLYLQTTDKSLLSRAQMMLVESILAGYYFDRMRNQKQLGYQVGTGYMPFNEHPGTVLFIQSPNASAWQLYVETLNSLQAFYQWLCQIDLQQWHKYRKNLERQIKQKSINFSVKCQRYWGAIGREKVDFSHEKQLNSTIAKLEKNAVCDWFKANFLEPEQSFALYSEGAENTAVNNAFINPLENIYQFK</sequence>
<organism evidence="17 18">
    <name type="scientific">Planctobacterium marinum</name>
    <dbReference type="NCBI Taxonomy" id="1631968"/>
    <lineage>
        <taxon>Bacteria</taxon>
        <taxon>Pseudomonadati</taxon>
        <taxon>Pseudomonadota</taxon>
        <taxon>Gammaproteobacteria</taxon>
        <taxon>Alteromonadales</taxon>
        <taxon>Alteromonadaceae</taxon>
        <taxon>Planctobacterium</taxon>
    </lineage>
</organism>
<dbReference type="Pfam" id="PF00675">
    <property type="entry name" value="Peptidase_M16"/>
    <property type="match status" value="1"/>
</dbReference>
<dbReference type="EC" id="3.4.24.55" evidence="3"/>
<evidence type="ECO:0000256" key="2">
    <source>
        <dbReference type="ARBA" id="ARBA00007261"/>
    </source>
</evidence>
<evidence type="ECO:0000256" key="6">
    <source>
        <dbReference type="ARBA" id="ARBA00022723"/>
    </source>
</evidence>
<evidence type="ECO:0000256" key="5">
    <source>
        <dbReference type="ARBA" id="ARBA00022670"/>
    </source>
</evidence>
<evidence type="ECO:0000313" key="18">
    <source>
        <dbReference type="Proteomes" id="UP001333710"/>
    </source>
</evidence>
<protein>
    <recommendedName>
        <fullName evidence="4">Protease 3</fullName>
        <ecNumber evidence="3">3.4.24.55</ecNumber>
    </recommendedName>
    <alternativeName>
        <fullName evidence="12">Pitrilysin</fullName>
    </alternativeName>
    <alternativeName>
        <fullName evidence="11">Protease III</fullName>
    </alternativeName>
    <alternativeName>
        <fullName evidence="10">Protease pi</fullName>
    </alternativeName>
</protein>
<feature type="domain" description="Coenzyme PQQ synthesis protein F-like C-terminal lobe" evidence="16">
    <location>
        <begin position="718"/>
        <end position="817"/>
    </location>
</feature>
<keyword evidence="8" id="KW-0862">Zinc</keyword>
<evidence type="ECO:0000256" key="4">
    <source>
        <dbReference type="ARBA" id="ARBA00017565"/>
    </source>
</evidence>